<dbReference type="KEGG" id="sind:105178409"/>
<protein>
    <submittedName>
        <fullName evidence="4">Glycine-rich cell wall structural protein 1.0-like</fullName>
    </submittedName>
</protein>
<gene>
    <name evidence="4" type="primary">LOC105178409</name>
</gene>
<dbReference type="RefSeq" id="XP_011100174.1">
    <property type="nucleotide sequence ID" value="XM_011101872.1"/>
</dbReference>
<feature type="region of interest" description="Disordered" evidence="1">
    <location>
        <begin position="90"/>
        <end position="114"/>
    </location>
</feature>
<accession>A0A6I9UIM2</accession>
<sequence>MKSEGCFIFVAIVLLVCSALTEEARHEATGDEVKGTMQGERGQCKSRYCCGELGPKGCKKYCCRRGGGAGGGQGGGGAGDGGYGGGQGGGQGGGAGGGQGGGGGKGGDKGGGGGGCKKDCCGGYKGGGGCKCCENEAEAKAETNN</sequence>
<organism evidence="3 4">
    <name type="scientific">Sesamum indicum</name>
    <name type="common">Oriental sesame</name>
    <name type="synonym">Sesamum orientale</name>
    <dbReference type="NCBI Taxonomy" id="4182"/>
    <lineage>
        <taxon>Eukaryota</taxon>
        <taxon>Viridiplantae</taxon>
        <taxon>Streptophyta</taxon>
        <taxon>Embryophyta</taxon>
        <taxon>Tracheophyta</taxon>
        <taxon>Spermatophyta</taxon>
        <taxon>Magnoliopsida</taxon>
        <taxon>eudicotyledons</taxon>
        <taxon>Gunneridae</taxon>
        <taxon>Pentapetalae</taxon>
        <taxon>asterids</taxon>
        <taxon>lamiids</taxon>
        <taxon>Lamiales</taxon>
        <taxon>Pedaliaceae</taxon>
        <taxon>Sesamum</taxon>
    </lineage>
</organism>
<dbReference type="Proteomes" id="UP000504604">
    <property type="component" value="Linkage group LG15"/>
</dbReference>
<name>A0A6I9UIM2_SESIN</name>
<evidence type="ECO:0000256" key="2">
    <source>
        <dbReference type="SAM" id="SignalP"/>
    </source>
</evidence>
<dbReference type="GeneID" id="105178409"/>
<evidence type="ECO:0000256" key="1">
    <source>
        <dbReference type="SAM" id="MobiDB-lite"/>
    </source>
</evidence>
<evidence type="ECO:0000313" key="4">
    <source>
        <dbReference type="RefSeq" id="XP_011100174.1"/>
    </source>
</evidence>
<feature type="signal peptide" evidence="2">
    <location>
        <begin position="1"/>
        <end position="23"/>
    </location>
</feature>
<proteinExistence type="predicted"/>
<feature type="chain" id="PRO_5026676897" evidence="2">
    <location>
        <begin position="24"/>
        <end position="145"/>
    </location>
</feature>
<keyword evidence="3" id="KW-1185">Reference proteome</keyword>
<dbReference type="InParanoid" id="A0A6I9UIM2"/>
<reference evidence="4" key="1">
    <citation type="submission" date="2025-08" db="UniProtKB">
        <authorList>
            <consortium name="RefSeq"/>
        </authorList>
    </citation>
    <scope>IDENTIFICATION</scope>
</reference>
<evidence type="ECO:0000313" key="3">
    <source>
        <dbReference type="Proteomes" id="UP000504604"/>
    </source>
</evidence>
<keyword evidence="2" id="KW-0732">Signal</keyword>
<dbReference type="AlphaFoldDB" id="A0A6I9UIM2"/>